<feature type="region of interest" description="Disordered" evidence="1">
    <location>
        <begin position="723"/>
        <end position="748"/>
    </location>
</feature>
<reference evidence="2 3" key="1">
    <citation type="submission" date="2021-12" db="EMBL/GenBank/DDBJ databases">
        <title>Genome sequencing of bacteria with rrn-lacking chromosome and rrn-plasmid.</title>
        <authorList>
            <person name="Anda M."/>
            <person name="Iwasaki W."/>
        </authorList>
    </citation>
    <scope>NUCLEOTIDE SEQUENCE [LARGE SCALE GENOMIC DNA]</scope>
    <source>
        <strain evidence="2 3">DSM 100852</strain>
    </source>
</reference>
<feature type="region of interest" description="Disordered" evidence="1">
    <location>
        <begin position="1"/>
        <end position="26"/>
    </location>
</feature>
<feature type="region of interest" description="Disordered" evidence="1">
    <location>
        <begin position="442"/>
        <end position="483"/>
    </location>
</feature>
<dbReference type="RefSeq" id="WP_338394658.1">
    <property type="nucleotide sequence ID" value="NZ_AP025314.1"/>
</dbReference>
<dbReference type="KEGG" id="fax:FUAX_18900"/>
<evidence type="ECO:0000313" key="2">
    <source>
        <dbReference type="EMBL" id="BDD09458.1"/>
    </source>
</evidence>
<sequence>MFYQRKRRADNNKSAASEREGKSDSIQAMFSSKDREDLSIAYTGHKLTMQTSFMSTLTVKGKEYRIIENGKGEITGEKSVFLIADDMSLAVLNVSGKFRPKFFFAHPEVILRTNTRLEAQKARVYLKETGNQLLLGEQSLCEVEVMPDEEGAVDEVSKRQMRFPNMPLRGGSSNPTRYMFGYTDLIEHPTDFGVRFAPPFGILAPVDSPISSDLKGIEGDVVGVRGLVDVLLDPEAESLNDASLRERLLNDIDRDQRTLDDNQYKKYYTTERERMRGMERRLGVNQFAQPRLGDSVATFMRSNADEDMGMFEQGNYHGGVVAESLDGRDYVTLEMRRRMDLENEQRRHYFHKAGIDVSSMSDFHILHHGAPLMAETERGMEVYQEYIEAKKYNVLPHQTAFYRMYGRSEEQSYHALQKGPYFGVPAPLTVVFSATDIPGTHSLQDSAREESLSPSPTGSLLELPPLPVPSPSEIPSDDEDPFWSDPFTRPKLSSTSVGASIRISVLEATLNLEVDTYEGKVTIKSFRDLFVGDVGAEAYKDKGLDGIKYHLNHYQSLDKIAPSRATGAMLQERLSLLMSLQKSIFAWYGSFDGMKKNKELLAKGDKRRYYALLSPVLRFLDFVSDEMDAIIEAMRHRSVGLPVFDSEADVEIQELWRALGNGGKFMNKLTPPQRRRLQTYFAQLIWAPHGRKLLKQTLVQPAGNHKVSLVDPKKKAYSADFVTTPNSAKGRPKASRVPGEVRPGAGTESKVVFPDSMSLSEVMVLGEGGGVSVLHPGFIRFAYALEQARRAQRGLFGDDDASKMDMIDQQENLIRMENGLPLRVGTQTTTWHDILMPPLKTATGGRPELEDWQIVSLW</sequence>
<accession>A0AAU9D0N0</accession>
<dbReference type="Proteomes" id="UP001348817">
    <property type="component" value="Chromosome"/>
</dbReference>
<organism evidence="2 3">
    <name type="scientific">Fulvitalea axinellae</name>
    <dbReference type="NCBI Taxonomy" id="1182444"/>
    <lineage>
        <taxon>Bacteria</taxon>
        <taxon>Pseudomonadati</taxon>
        <taxon>Bacteroidota</taxon>
        <taxon>Cytophagia</taxon>
        <taxon>Cytophagales</taxon>
        <taxon>Persicobacteraceae</taxon>
        <taxon>Fulvitalea</taxon>
    </lineage>
</organism>
<evidence type="ECO:0000256" key="1">
    <source>
        <dbReference type="SAM" id="MobiDB-lite"/>
    </source>
</evidence>
<keyword evidence="3" id="KW-1185">Reference proteome</keyword>
<protein>
    <submittedName>
        <fullName evidence="2">Uncharacterized protein</fullName>
    </submittedName>
</protein>
<name>A0AAU9D0N0_9BACT</name>
<gene>
    <name evidence="2" type="ORF">FUAX_18900</name>
</gene>
<evidence type="ECO:0000313" key="3">
    <source>
        <dbReference type="Proteomes" id="UP001348817"/>
    </source>
</evidence>
<dbReference type="AlphaFoldDB" id="A0AAU9D0N0"/>
<dbReference type="EMBL" id="AP025314">
    <property type="protein sequence ID" value="BDD09458.1"/>
    <property type="molecule type" value="Genomic_DNA"/>
</dbReference>
<proteinExistence type="predicted"/>